<dbReference type="EMBL" id="SRLA01000001">
    <property type="protein sequence ID" value="TGE10337.1"/>
    <property type="molecule type" value="Genomic_DNA"/>
</dbReference>
<gene>
    <name evidence="1" type="ORF">EU556_05835</name>
</gene>
<dbReference type="InterPro" id="IPR023214">
    <property type="entry name" value="HAD_sf"/>
</dbReference>
<reference evidence="1 2" key="1">
    <citation type="submission" date="2019-04" db="EMBL/GenBank/DDBJ databases">
        <authorList>
            <person name="Feng G."/>
            <person name="Zhang J."/>
            <person name="Zhu H."/>
        </authorList>
    </citation>
    <scope>NUCLEOTIDE SEQUENCE [LARGE SCALE GENOMIC DNA]</scope>
    <source>
        <strain evidence="1 2">92R-1</strain>
    </source>
</reference>
<sequence>MQPKPYPMPVTTVLFDLDDTLFDHANTARAALATSTAGLPEFAGTDLETLYQQYSEILEEMHPRVMAGEYTHEEGRRLRFQRLLAPYGATRTDAALADFVQQHYSHYQRLRHPIAGAVPLLEALKPHYKIGILTNNRLAEQQEKLQHLGMTHLVDALITSEEVGVLKPNPRIFQESLARLHSRPDETVMVGDNWHADVVGALEVGIRPIWLNRTASLRPLAHVEEITSFEPLTEVLLTITGELLPAEKLS</sequence>
<comment type="caution">
    <text evidence="1">The sequence shown here is derived from an EMBL/GenBank/DDBJ whole genome shotgun (WGS) entry which is preliminary data.</text>
</comment>
<proteinExistence type="predicted"/>
<dbReference type="SFLD" id="SFLDG01135">
    <property type="entry name" value="C1.5.6:_HAD__Beta-PGM__Phospha"/>
    <property type="match status" value="1"/>
</dbReference>
<protein>
    <submittedName>
        <fullName evidence="1">HAD family hydrolase</fullName>
    </submittedName>
</protein>
<evidence type="ECO:0000313" key="1">
    <source>
        <dbReference type="EMBL" id="TGE10337.1"/>
    </source>
</evidence>
<dbReference type="SUPFAM" id="SSF56784">
    <property type="entry name" value="HAD-like"/>
    <property type="match status" value="1"/>
</dbReference>
<dbReference type="SFLD" id="SFLDS00003">
    <property type="entry name" value="Haloacid_Dehalogenase"/>
    <property type="match status" value="1"/>
</dbReference>
<accession>A0A4Z0PCH3</accession>
<dbReference type="AlphaFoldDB" id="A0A4Z0PCH3"/>
<dbReference type="InterPro" id="IPR036412">
    <property type="entry name" value="HAD-like_sf"/>
</dbReference>
<dbReference type="InterPro" id="IPR052550">
    <property type="entry name" value="Pyrimidine_5'-ntase_YjjG"/>
</dbReference>
<evidence type="ECO:0000313" key="2">
    <source>
        <dbReference type="Proteomes" id="UP000298337"/>
    </source>
</evidence>
<dbReference type="InterPro" id="IPR006439">
    <property type="entry name" value="HAD-SF_hydro_IA"/>
</dbReference>
<dbReference type="SFLD" id="SFLDG01129">
    <property type="entry name" value="C1.5:_HAD__Beta-PGM__Phosphata"/>
    <property type="match status" value="1"/>
</dbReference>
<dbReference type="Gene3D" id="1.20.120.1600">
    <property type="match status" value="1"/>
</dbReference>
<name>A0A4Z0PCH3_9BACT</name>
<dbReference type="Gene3D" id="3.40.50.1000">
    <property type="entry name" value="HAD superfamily/HAD-like"/>
    <property type="match status" value="1"/>
</dbReference>
<dbReference type="NCBIfam" id="TIGR01509">
    <property type="entry name" value="HAD-SF-IA-v3"/>
    <property type="match status" value="1"/>
</dbReference>
<dbReference type="GO" id="GO:0016787">
    <property type="term" value="F:hydrolase activity"/>
    <property type="evidence" value="ECO:0007669"/>
    <property type="project" value="UniProtKB-KW"/>
</dbReference>
<dbReference type="PANTHER" id="PTHR47478">
    <property type="match status" value="1"/>
</dbReference>
<dbReference type="Proteomes" id="UP000298337">
    <property type="component" value="Unassembled WGS sequence"/>
</dbReference>
<dbReference type="NCBIfam" id="TIGR01549">
    <property type="entry name" value="HAD-SF-IA-v1"/>
    <property type="match status" value="1"/>
</dbReference>
<organism evidence="1 2">
    <name type="scientific">Hymenobacter fodinae</name>
    <dbReference type="NCBI Taxonomy" id="2510796"/>
    <lineage>
        <taxon>Bacteria</taxon>
        <taxon>Pseudomonadati</taxon>
        <taxon>Bacteroidota</taxon>
        <taxon>Cytophagia</taxon>
        <taxon>Cytophagales</taxon>
        <taxon>Hymenobacteraceae</taxon>
        <taxon>Hymenobacter</taxon>
    </lineage>
</organism>
<dbReference type="PRINTS" id="PR00413">
    <property type="entry name" value="HADHALOGNASE"/>
</dbReference>
<dbReference type="Pfam" id="PF00702">
    <property type="entry name" value="Hydrolase"/>
    <property type="match status" value="1"/>
</dbReference>
<dbReference type="OrthoDB" id="9802350at2"/>
<keyword evidence="2" id="KW-1185">Reference proteome</keyword>
<keyword evidence="1" id="KW-0378">Hydrolase</keyword>
<dbReference type="PANTHER" id="PTHR47478:SF1">
    <property type="entry name" value="PYRIMIDINE 5'-NUCLEOTIDASE YJJG"/>
    <property type="match status" value="1"/>
</dbReference>